<accession>A0A640WK65</accession>
<dbReference type="NCBIfam" id="TIGR01740">
    <property type="entry name" value="pyrF"/>
    <property type="match status" value="1"/>
</dbReference>
<comment type="function">
    <text evidence="1 9">Catalyzes the decarboxylation of orotidine 5'-monophosphate (OMP) to uridine 5'-monophosphate (UMP).</text>
</comment>
<keyword evidence="5 9" id="KW-0665">Pyrimidine biosynthesis</keyword>
<name>A0A640WK65_9GAMM</name>
<evidence type="ECO:0000259" key="13">
    <source>
        <dbReference type="SMART" id="SM00934"/>
    </source>
</evidence>
<evidence type="ECO:0000313" key="15">
    <source>
        <dbReference type="Proteomes" id="UP000466024"/>
    </source>
</evidence>
<comment type="similarity">
    <text evidence="8 9">Belongs to the OMP decarboxylase family. Type 1 subfamily.</text>
</comment>
<dbReference type="InterPro" id="IPR011060">
    <property type="entry name" value="RibuloseP-bd_barrel"/>
</dbReference>
<feature type="binding site" evidence="9 11">
    <location>
        <position position="182"/>
    </location>
    <ligand>
        <name>substrate</name>
    </ligand>
</feature>
<dbReference type="SUPFAM" id="SSF51366">
    <property type="entry name" value="Ribulose-phoshate binding barrel"/>
    <property type="match status" value="1"/>
</dbReference>
<dbReference type="InterPro" id="IPR047596">
    <property type="entry name" value="OMPdecase_bac"/>
</dbReference>
<evidence type="ECO:0000256" key="8">
    <source>
        <dbReference type="ARBA" id="ARBA00061012"/>
    </source>
</evidence>
<feature type="active site" description="For OMPdecase activity" evidence="10">
    <location>
        <position position="62"/>
    </location>
</feature>
<evidence type="ECO:0000256" key="4">
    <source>
        <dbReference type="ARBA" id="ARBA00022793"/>
    </source>
</evidence>
<feature type="domain" description="Orotidine 5'-phosphate decarboxylase" evidence="13">
    <location>
        <begin position="7"/>
        <end position="227"/>
    </location>
</feature>
<comment type="pathway">
    <text evidence="2 9 12">Pyrimidine metabolism; UMP biosynthesis via de novo pathway; UMP from orotate: step 2/2.</text>
</comment>
<feature type="binding site" evidence="9 11">
    <location>
        <position position="13"/>
    </location>
    <ligand>
        <name>substrate</name>
    </ligand>
</feature>
<feature type="active site" description="For OMPdecase activity" evidence="10">
    <location>
        <position position="64"/>
    </location>
</feature>
<dbReference type="EMBL" id="VTPX01000001">
    <property type="protein sequence ID" value="KAA0020922.1"/>
    <property type="molecule type" value="Genomic_DNA"/>
</dbReference>
<dbReference type="AlphaFoldDB" id="A0A640WK65"/>
<dbReference type="InterPro" id="IPR014732">
    <property type="entry name" value="OMPdecase"/>
</dbReference>
<dbReference type="SMART" id="SM00934">
    <property type="entry name" value="OMPdecase"/>
    <property type="match status" value="1"/>
</dbReference>
<feature type="binding site" evidence="9 11">
    <location>
        <position position="191"/>
    </location>
    <ligand>
        <name>substrate</name>
    </ligand>
</feature>
<dbReference type="InterPro" id="IPR013785">
    <property type="entry name" value="Aldolase_TIM"/>
</dbReference>
<dbReference type="GO" id="GO:0005829">
    <property type="term" value="C:cytosol"/>
    <property type="evidence" value="ECO:0007669"/>
    <property type="project" value="TreeGrafter"/>
</dbReference>
<dbReference type="PANTHER" id="PTHR32119">
    <property type="entry name" value="OROTIDINE 5'-PHOSPHATE DECARBOXYLASE"/>
    <property type="match status" value="1"/>
</dbReference>
<dbReference type="Proteomes" id="UP000466024">
    <property type="component" value="Unassembled WGS sequence"/>
</dbReference>
<dbReference type="FunFam" id="3.20.20.70:FF:000015">
    <property type="entry name" value="Orotidine 5'-phosphate decarboxylase"/>
    <property type="match status" value="1"/>
</dbReference>
<feature type="binding site" evidence="9 11">
    <location>
        <position position="121"/>
    </location>
    <ligand>
        <name>substrate</name>
    </ligand>
</feature>
<dbReference type="GO" id="GO:0006207">
    <property type="term" value="P:'de novo' pyrimidine nucleobase biosynthetic process"/>
    <property type="evidence" value="ECO:0007669"/>
    <property type="project" value="InterPro"/>
</dbReference>
<feature type="binding site" evidence="9 11">
    <location>
        <position position="35"/>
    </location>
    <ligand>
        <name>substrate</name>
    </ligand>
</feature>
<proteinExistence type="inferred from homology"/>
<dbReference type="UniPathway" id="UPA00070">
    <property type="reaction ID" value="UER00120"/>
</dbReference>
<evidence type="ECO:0000313" key="14">
    <source>
        <dbReference type="EMBL" id="KAA0020922.1"/>
    </source>
</evidence>
<evidence type="ECO:0000256" key="7">
    <source>
        <dbReference type="ARBA" id="ARBA00049157"/>
    </source>
</evidence>
<dbReference type="Gene3D" id="3.20.20.70">
    <property type="entry name" value="Aldolase class I"/>
    <property type="match status" value="1"/>
</dbReference>
<evidence type="ECO:0000256" key="5">
    <source>
        <dbReference type="ARBA" id="ARBA00022975"/>
    </source>
</evidence>
<keyword evidence="6 9" id="KW-0456">Lyase</keyword>
<dbReference type="InterPro" id="IPR001754">
    <property type="entry name" value="OMPdeCOase_dom"/>
</dbReference>
<organism evidence="14 15">
    <name type="scientific">Salinicola corii</name>
    <dbReference type="NCBI Taxonomy" id="2606937"/>
    <lineage>
        <taxon>Bacteria</taxon>
        <taxon>Pseudomonadati</taxon>
        <taxon>Pseudomonadota</taxon>
        <taxon>Gammaproteobacteria</taxon>
        <taxon>Oceanospirillales</taxon>
        <taxon>Halomonadaceae</taxon>
        <taxon>Salinicola</taxon>
    </lineage>
</organism>
<feature type="binding site" evidence="9 11">
    <location>
        <position position="212"/>
    </location>
    <ligand>
        <name>substrate</name>
    </ligand>
</feature>
<dbReference type="RefSeq" id="WP_149434033.1">
    <property type="nucleotide sequence ID" value="NZ_VTPX01000001.1"/>
</dbReference>
<dbReference type="InterPro" id="IPR018089">
    <property type="entry name" value="OMPdecase_AS"/>
</dbReference>
<feature type="active site" description="Proton donor" evidence="9">
    <location>
        <position position="64"/>
    </location>
</feature>
<evidence type="ECO:0000256" key="12">
    <source>
        <dbReference type="RuleBase" id="RU000512"/>
    </source>
</evidence>
<feature type="binding site" evidence="9 11">
    <location>
        <position position="211"/>
    </location>
    <ligand>
        <name>substrate</name>
    </ligand>
</feature>
<feature type="active site" description="For OMPdecase activity" evidence="10">
    <location>
        <position position="67"/>
    </location>
</feature>
<dbReference type="PROSITE" id="PS00156">
    <property type="entry name" value="OMPDECASE"/>
    <property type="match status" value="1"/>
</dbReference>
<evidence type="ECO:0000256" key="6">
    <source>
        <dbReference type="ARBA" id="ARBA00023239"/>
    </source>
</evidence>
<evidence type="ECO:0000256" key="10">
    <source>
        <dbReference type="PIRSR" id="PIRSR614732-1"/>
    </source>
</evidence>
<evidence type="ECO:0000256" key="11">
    <source>
        <dbReference type="PIRSR" id="PIRSR614732-2"/>
    </source>
</evidence>
<feature type="binding site" evidence="9">
    <location>
        <begin position="62"/>
        <end position="71"/>
    </location>
    <ligand>
        <name>substrate</name>
    </ligand>
</feature>
<keyword evidence="4 9" id="KW-0210">Decarboxylase</keyword>
<dbReference type="GO" id="GO:0004590">
    <property type="term" value="F:orotidine-5'-phosphate decarboxylase activity"/>
    <property type="evidence" value="ECO:0007669"/>
    <property type="project" value="UniProtKB-UniRule"/>
</dbReference>
<sequence length="235" mass="24685">MPAPESPLIIALDYADLGAALQLADALDPARCRVKVGKELFTRVGPVAVEALHRRGFQVFLDLKFHDIPNTVAGAVEAAADQGVWMVNVHASGGRRMMEASAERLAKRGLETHLIAVTVLTSMADGELQETGVSGSALAQVERLATLTLESGLDGVVCSARESARLRELCGAGFLRVTPGIRPASAGQGDQRRVMTPDAAMAAGSTHLVIGRAVTQAADPMAALADIERTLARRS</sequence>
<evidence type="ECO:0000256" key="9">
    <source>
        <dbReference type="HAMAP-Rule" id="MF_01200"/>
    </source>
</evidence>
<comment type="caution">
    <text evidence="14">The sequence shown here is derived from an EMBL/GenBank/DDBJ whole genome shotgun (WGS) entry which is preliminary data.</text>
</comment>
<keyword evidence="15" id="KW-1185">Reference proteome</keyword>
<gene>
    <name evidence="9 14" type="primary">pyrF</name>
    <name evidence="14" type="ORF">F0A16_03865</name>
</gene>
<dbReference type="PANTHER" id="PTHR32119:SF2">
    <property type="entry name" value="OROTIDINE 5'-PHOSPHATE DECARBOXYLASE"/>
    <property type="match status" value="1"/>
</dbReference>
<comment type="catalytic activity">
    <reaction evidence="7 9 12">
        <text>orotidine 5'-phosphate + H(+) = UMP + CO2</text>
        <dbReference type="Rhea" id="RHEA:11596"/>
        <dbReference type="ChEBI" id="CHEBI:15378"/>
        <dbReference type="ChEBI" id="CHEBI:16526"/>
        <dbReference type="ChEBI" id="CHEBI:57538"/>
        <dbReference type="ChEBI" id="CHEBI:57865"/>
        <dbReference type="EC" id="4.1.1.23"/>
    </reaction>
</comment>
<evidence type="ECO:0000256" key="3">
    <source>
        <dbReference type="ARBA" id="ARBA00011738"/>
    </source>
</evidence>
<dbReference type="EC" id="4.1.1.23" evidence="9"/>
<protein>
    <recommendedName>
        <fullName evidence="9">Orotidine 5'-phosphate decarboxylase</fullName>
        <ecNumber evidence="9">4.1.1.23</ecNumber>
    </recommendedName>
    <alternativeName>
        <fullName evidence="9">OMP decarboxylase</fullName>
        <shortName evidence="9">OMPDCase</shortName>
        <shortName evidence="9">OMPdecase</shortName>
    </alternativeName>
</protein>
<dbReference type="GO" id="GO:0044205">
    <property type="term" value="P:'de novo' UMP biosynthetic process"/>
    <property type="evidence" value="ECO:0007669"/>
    <property type="project" value="UniProtKB-UniRule"/>
</dbReference>
<dbReference type="Pfam" id="PF00215">
    <property type="entry name" value="OMPdecase"/>
    <property type="match status" value="1"/>
</dbReference>
<dbReference type="HAMAP" id="MF_01200_B">
    <property type="entry name" value="OMPdecase_type1_B"/>
    <property type="match status" value="1"/>
</dbReference>
<dbReference type="CDD" id="cd04725">
    <property type="entry name" value="OMP_decarboxylase_like"/>
    <property type="match status" value="1"/>
</dbReference>
<comment type="subunit">
    <text evidence="3 9">Homodimer.</text>
</comment>
<reference evidence="14 15" key="1">
    <citation type="submission" date="2019-08" db="EMBL/GenBank/DDBJ databases">
        <title>Bioinformatics analysis of the strain L3 and L5.</title>
        <authorList>
            <person name="Li X."/>
        </authorList>
    </citation>
    <scope>NUCLEOTIDE SEQUENCE [LARGE SCALE GENOMIC DNA]</scope>
    <source>
        <strain evidence="14 15">L3</strain>
    </source>
</reference>
<evidence type="ECO:0000256" key="2">
    <source>
        <dbReference type="ARBA" id="ARBA00004861"/>
    </source>
</evidence>
<evidence type="ECO:0000256" key="1">
    <source>
        <dbReference type="ARBA" id="ARBA00002356"/>
    </source>
</evidence>
<dbReference type="NCBIfam" id="NF001273">
    <property type="entry name" value="PRK00230.1"/>
    <property type="match status" value="1"/>
</dbReference>